<reference evidence="4 5" key="1">
    <citation type="submission" date="2023-12" db="EMBL/GenBank/DDBJ databases">
        <title>A high-quality genome assembly for Dillenia turbinata (Dilleniales).</title>
        <authorList>
            <person name="Chanderbali A."/>
        </authorList>
    </citation>
    <scope>NUCLEOTIDE SEQUENCE [LARGE SCALE GENOMIC DNA]</scope>
    <source>
        <strain evidence="4">LSX21</strain>
        <tissue evidence="4">Leaf</tissue>
    </source>
</reference>
<dbReference type="GO" id="GO:0004867">
    <property type="term" value="F:serine-type endopeptidase inhibitor activity"/>
    <property type="evidence" value="ECO:0007669"/>
    <property type="project" value="InterPro"/>
</dbReference>
<comment type="similarity">
    <text evidence="1 2">Belongs to the serpin family.</text>
</comment>
<sequence length="378" mass="42333">MEISSSKRSCNQFTMDIAKNILEREAKNGSDSNWVFSPLSLQSNLALLAVGASGFTLNQTLWFLGLKNVEELHSLSSEIMSVASSTEQNQTIEEGPLLHFANGVWIDKRYSVSPSFAEIAKGIYKAEVNSADFLTKAEEAATEINTWVENATKGLIKSIVQRGNLTKSTLLVKANALYFKAAWETIFNTFLTRDKKIFLPNGETLQGESKQFSMYFFLPDKNNGLSDLVDKICSNPFYLTESFNLKVTELDKFWMPKFQISYGFEASNILKKLGLDLPFSMMAELKNITKNVDFPHEVIPLKVSHIVHKAYIEVSEGGTEAAAATEEDDSMEFSMYSPPRPPPPSFVADHPFLFMIREDSSRTLLFIGVVQNPLLVID</sequence>
<dbReference type="InterPro" id="IPR000215">
    <property type="entry name" value="Serpin_fam"/>
</dbReference>
<proteinExistence type="inferred from homology"/>
<keyword evidence="5" id="KW-1185">Reference proteome</keyword>
<dbReference type="Gene3D" id="2.30.39.10">
    <property type="entry name" value="Alpha-1-antitrypsin, domain 1"/>
    <property type="match status" value="1"/>
</dbReference>
<protein>
    <submittedName>
        <fullName evidence="4">Serpin domain</fullName>
    </submittedName>
</protein>
<evidence type="ECO:0000259" key="3">
    <source>
        <dbReference type="SMART" id="SM00093"/>
    </source>
</evidence>
<evidence type="ECO:0000313" key="5">
    <source>
        <dbReference type="Proteomes" id="UP001370490"/>
    </source>
</evidence>
<comment type="caution">
    <text evidence="4">The sequence shown here is derived from an EMBL/GenBank/DDBJ whole genome shotgun (WGS) entry which is preliminary data.</text>
</comment>
<gene>
    <name evidence="4" type="ORF">RJ641_024281</name>
</gene>
<dbReference type="AlphaFoldDB" id="A0AAN8U8E1"/>
<dbReference type="Pfam" id="PF00079">
    <property type="entry name" value="Serpin"/>
    <property type="match status" value="2"/>
</dbReference>
<dbReference type="InterPro" id="IPR023796">
    <property type="entry name" value="Serpin_dom"/>
</dbReference>
<feature type="domain" description="Serpin" evidence="3">
    <location>
        <begin position="19"/>
        <end position="373"/>
    </location>
</feature>
<dbReference type="EMBL" id="JBAMMX010000028">
    <property type="protein sequence ID" value="KAK6912188.1"/>
    <property type="molecule type" value="Genomic_DNA"/>
</dbReference>
<dbReference type="Proteomes" id="UP001370490">
    <property type="component" value="Unassembled WGS sequence"/>
</dbReference>
<dbReference type="PANTHER" id="PTHR11461">
    <property type="entry name" value="SERINE PROTEASE INHIBITOR, SERPIN"/>
    <property type="match status" value="1"/>
</dbReference>
<evidence type="ECO:0000256" key="2">
    <source>
        <dbReference type="RuleBase" id="RU000411"/>
    </source>
</evidence>
<organism evidence="4 5">
    <name type="scientific">Dillenia turbinata</name>
    <dbReference type="NCBI Taxonomy" id="194707"/>
    <lineage>
        <taxon>Eukaryota</taxon>
        <taxon>Viridiplantae</taxon>
        <taxon>Streptophyta</taxon>
        <taxon>Embryophyta</taxon>
        <taxon>Tracheophyta</taxon>
        <taxon>Spermatophyta</taxon>
        <taxon>Magnoliopsida</taxon>
        <taxon>eudicotyledons</taxon>
        <taxon>Gunneridae</taxon>
        <taxon>Pentapetalae</taxon>
        <taxon>Dilleniales</taxon>
        <taxon>Dilleniaceae</taxon>
        <taxon>Dillenia</taxon>
    </lineage>
</organism>
<dbReference type="InterPro" id="IPR042185">
    <property type="entry name" value="Serpin_sf_2"/>
</dbReference>
<accession>A0AAN8U8E1</accession>
<evidence type="ECO:0000256" key="1">
    <source>
        <dbReference type="ARBA" id="ARBA00009500"/>
    </source>
</evidence>
<dbReference type="Gene3D" id="3.30.497.10">
    <property type="entry name" value="Antithrombin, subunit I, domain 2"/>
    <property type="match status" value="2"/>
</dbReference>
<dbReference type="PROSITE" id="PS00284">
    <property type="entry name" value="SERPIN"/>
    <property type="match status" value="1"/>
</dbReference>
<dbReference type="InterPro" id="IPR036186">
    <property type="entry name" value="Serpin_sf"/>
</dbReference>
<dbReference type="PANTHER" id="PTHR11461:SF340">
    <property type="entry name" value="SERPIN DOMAIN-CONTAINING PROTEIN"/>
    <property type="match status" value="1"/>
</dbReference>
<evidence type="ECO:0000313" key="4">
    <source>
        <dbReference type="EMBL" id="KAK6912188.1"/>
    </source>
</evidence>
<dbReference type="CDD" id="cd02043">
    <property type="entry name" value="serpinP_plants"/>
    <property type="match status" value="1"/>
</dbReference>
<dbReference type="InterPro" id="IPR042178">
    <property type="entry name" value="Serpin_sf_1"/>
</dbReference>
<dbReference type="SMART" id="SM00093">
    <property type="entry name" value="SERPIN"/>
    <property type="match status" value="1"/>
</dbReference>
<dbReference type="GO" id="GO:0005615">
    <property type="term" value="C:extracellular space"/>
    <property type="evidence" value="ECO:0007669"/>
    <property type="project" value="InterPro"/>
</dbReference>
<dbReference type="InterPro" id="IPR023795">
    <property type="entry name" value="Serpin_CS"/>
</dbReference>
<name>A0AAN8U8E1_9MAGN</name>
<dbReference type="SUPFAM" id="SSF56574">
    <property type="entry name" value="Serpins"/>
    <property type="match status" value="1"/>
</dbReference>